<proteinExistence type="inferred from homology"/>
<feature type="transmembrane region" description="Helical" evidence="8">
    <location>
        <begin position="376"/>
        <end position="394"/>
    </location>
</feature>
<sequence>MAQLKDLAKLRSLHWRLLVALFVINVSVFSFGFDNSVYSTTQAMDSFQKQFGSYNHKTHKYSYSARNLALLNSLGLPAKVVGAFVGYLVAEKLGRRISYIAMQFVVITGISVSFTAKTYGQILAGRMIVQCMVGWDNFLAPMYIAEIVPPQVRGAMVVTYVFSHVFGSLICSLIANTTKTYPGNASWQDPLIACYAFPAFTLVFCWLIPESPRWLVRRGKKAAAVKWLTTLNGTPEGYDPEREATLLQAAIERDNELHGRWIDLVRGSNTRRTMIAILTGAFNQLTGQSFVSQYGTLFVKSFNRLDPFVYTVISNSIAVAGPIVVFSCVDRVGRRPIYLVAGTLMTALLLTIGGLGSTHVNGTRADGIIGCAAPYGFFYIMSFGSISAVTGAEVPHMRLRDKTSFVTYFVRFVCDFLVTYTYPYLFQKQHADLGAQVGFIYGAFGVLGIVWGYFCLPELTGRSLEEINEMFEERVPLRKFKSWVSSNPQSIGAMVTEMERHPEHAQDMGVLDSKAIEPQHVEMLSDKDRV</sequence>
<evidence type="ECO:0000256" key="1">
    <source>
        <dbReference type="ARBA" id="ARBA00004141"/>
    </source>
</evidence>
<dbReference type="GO" id="GO:0005351">
    <property type="term" value="F:carbohydrate:proton symporter activity"/>
    <property type="evidence" value="ECO:0007669"/>
    <property type="project" value="TreeGrafter"/>
</dbReference>
<dbReference type="Proteomes" id="UP001172681">
    <property type="component" value="Unassembled WGS sequence"/>
</dbReference>
<keyword evidence="11" id="KW-1185">Reference proteome</keyword>
<dbReference type="InterPro" id="IPR050360">
    <property type="entry name" value="MFS_Sugar_Transporters"/>
</dbReference>
<evidence type="ECO:0000256" key="2">
    <source>
        <dbReference type="ARBA" id="ARBA00010992"/>
    </source>
</evidence>
<evidence type="ECO:0000256" key="6">
    <source>
        <dbReference type="ARBA" id="ARBA00023136"/>
    </source>
</evidence>
<feature type="transmembrane region" description="Helical" evidence="8">
    <location>
        <begin position="69"/>
        <end position="90"/>
    </location>
</feature>
<comment type="similarity">
    <text evidence="2 7">Belongs to the major facilitator superfamily. Sugar transporter (TC 2.A.1.1) family.</text>
</comment>
<feature type="transmembrane region" description="Helical" evidence="8">
    <location>
        <begin position="97"/>
        <end position="116"/>
    </location>
</feature>
<evidence type="ECO:0000256" key="7">
    <source>
        <dbReference type="RuleBase" id="RU003346"/>
    </source>
</evidence>
<dbReference type="InterPro" id="IPR003663">
    <property type="entry name" value="Sugar/inositol_transpt"/>
</dbReference>
<keyword evidence="6 8" id="KW-0472">Membrane</keyword>
<feature type="domain" description="Major facilitator superfamily (MFS) profile" evidence="9">
    <location>
        <begin position="20"/>
        <end position="460"/>
    </location>
</feature>
<feature type="transmembrane region" description="Helical" evidence="8">
    <location>
        <begin position="275"/>
        <end position="296"/>
    </location>
</feature>
<evidence type="ECO:0000313" key="10">
    <source>
        <dbReference type="EMBL" id="KAJ9633278.1"/>
    </source>
</evidence>
<dbReference type="InterPro" id="IPR005828">
    <property type="entry name" value="MFS_sugar_transport-like"/>
</dbReference>
<feature type="transmembrane region" description="Helical" evidence="8">
    <location>
        <begin position="438"/>
        <end position="456"/>
    </location>
</feature>
<feature type="transmembrane region" description="Helical" evidence="8">
    <location>
        <begin position="336"/>
        <end position="356"/>
    </location>
</feature>
<keyword evidence="3 7" id="KW-0813">Transport</keyword>
<organism evidence="10 11">
    <name type="scientific">Knufia peltigerae</name>
    <dbReference type="NCBI Taxonomy" id="1002370"/>
    <lineage>
        <taxon>Eukaryota</taxon>
        <taxon>Fungi</taxon>
        <taxon>Dikarya</taxon>
        <taxon>Ascomycota</taxon>
        <taxon>Pezizomycotina</taxon>
        <taxon>Eurotiomycetes</taxon>
        <taxon>Chaetothyriomycetidae</taxon>
        <taxon>Chaetothyriales</taxon>
        <taxon>Trichomeriaceae</taxon>
        <taxon>Knufia</taxon>
    </lineage>
</organism>
<dbReference type="FunFam" id="1.20.1250.20:FF:000078">
    <property type="entry name" value="MFS maltose transporter, putative"/>
    <property type="match status" value="1"/>
</dbReference>
<keyword evidence="5 8" id="KW-1133">Transmembrane helix</keyword>
<dbReference type="Pfam" id="PF00083">
    <property type="entry name" value="Sugar_tr"/>
    <property type="match status" value="1"/>
</dbReference>
<evidence type="ECO:0000313" key="11">
    <source>
        <dbReference type="Proteomes" id="UP001172681"/>
    </source>
</evidence>
<feature type="transmembrane region" description="Helical" evidence="8">
    <location>
        <begin position="122"/>
        <end position="145"/>
    </location>
</feature>
<evidence type="ECO:0000256" key="4">
    <source>
        <dbReference type="ARBA" id="ARBA00022692"/>
    </source>
</evidence>
<dbReference type="EMBL" id="JAPDRN010000048">
    <property type="protein sequence ID" value="KAJ9633278.1"/>
    <property type="molecule type" value="Genomic_DNA"/>
</dbReference>
<dbReference type="NCBIfam" id="TIGR00879">
    <property type="entry name" value="SP"/>
    <property type="match status" value="1"/>
</dbReference>
<feature type="transmembrane region" description="Helical" evidence="8">
    <location>
        <begin position="190"/>
        <end position="208"/>
    </location>
</feature>
<feature type="transmembrane region" description="Helical" evidence="8">
    <location>
        <begin position="157"/>
        <end position="178"/>
    </location>
</feature>
<dbReference type="InterPro" id="IPR020846">
    <property type="entry name" value="MFS_dom"/>
</dbReference>
<gene>
    <name evidence="10" type="primary">HFD1_1</name>
    <name evidence="10" type="ORF">H2204_007174</name>
</gene>
<dbReference type="AlphaFoldDB" id="A0AA38Y3M6"/>
<dbReference type="SUPFAM" id="SSF103473">
    <property type="entry name" value="MFS general substrate transporter"/>
    <property type="match status" value="1"/>
</dbReference>
<protein>
    <submittedName>
        <fullName evidence="10">Hexadecenal dehydrogenase</fullName>
    </submittedName>
</protein>
<comment type="caution">
    <text evidence="10">The sequence shown here is derived from an EMBL/GenBank/DDBJ whole genome shotgun (WGS) entry which is preliminary data.</text>
</comment>
<reference evidence="10" key="1">
    <citation type="submission" date="2022-10" db="EMBL/GenBank/DDBJ databases">
        <title>Culturing micro-colonial fungi from biological soil crusts in the Mojave desert and describing Neophaeococcomyces mojavensis, and introducing the new genera and species Taxawa tesnikishii.</title>
        <authorList>
            <person name="Kurbessoian T."/>
            <person name="Stajich J.E."/>
        </authorList>
    </citation>
    <scope>NUCLEOTIDE SEQUENCE</scope>
    <source>
        <strain evidence="10">TK_35</strain>
    </source>
</reference>
<evidence type="ECO:0000256" key="3">
    <source>
        <dbReference type="ARBA" id="ARBA00022448"/>
    </source>
</evidence>
<dbReference type="PROSITE" id="PS50850">
    <property type="entry name" value="MFS"/>
    <property type="match status" value="1"/>
</dbReference>
<evidence type="ECO:0000256" key="8">
    <source>
        <dbReference type="SAM" id="Phobius"/>
    </source>
</evidence>
<name>A0AA38Y3M6_9EURO</name>
<feature type="transmembrane region" description="Helical" evidence="8">
    <location>
        <begin position="406"/>
        <end position="426"/>
    </location>
</feature>
<dbReference type="InterPro" id="IPR036259">
    <property type="entry name" value="MFS_trans_sf"/>
</dbReference>
<feature type="transmembrane region" description="Helical" evidence="8">
    <location>
        <begin position="12"/>
        <end position="33"/>
    </location>
</feature>
<evidence type="ECO:0000256" key="5">
    <source>
        <dbReference type="ARBA" id="ARBA00022989"/>
    </source>
</evidence>
<dbReference type="PANTHER" id="PTHR48022">
    <property type="entry name" value="PLASTIDIC GLUCOSE TRANSPORTER 4"/>
    <property type="match status" value="1"/>
</dbReference>
<dbReference type="GO" id="GO:0016020">
    <property type="term" value="C:membrane"/>
    <property type="evidence" value="ECO:0007669"/>
    <property type="project" value="UniProtKB-SubCell"/>
</dbReference>
<keyword evidence="4 8" id="KW-0812">Transmembrane</keyword>
<dbReference type="Gene3D" id="1.20.1250.20">
    <property type="entry name" value="MFS general substrate transporter like domains"/>
    <property type="match status" value="1"/>
</dbReference>
<evidence type="ECO:0000259" key="9">
    <source>
        <dbReference type="PROSITE" id="PS50850"/>
    </source>
</evidence>
<comment type="subcellular location">
    <subcellularLocation>
        <location evidence="1">Membrane</location>
        <topology evidence="1">Multi-pass membrane protein</topology>
    </subcellularLocation>
</comment>
<dbReference type="PANTHER" id="PTHR48022:SF10">
    <property type="entry name" value="MAJOR FACILITATOR SUPERFAMILY (MFS) PROFILE DOMAIN-CONTAINING PROTEIN"/>
    <property type="match status" value="1"/>
</dbReference>
<accession>A0AA38Y3M6</accession>
<feature type="transmembrane region" description="Helical" evidence="8">
    <location>
        <begin position="308"/>
        <end position="329"/>
    </location>
</feature>